<dbReference type="InterPro" id="IPR014202">
    <property type="entry name" value="Spore_II_R"/>
</dbReference>
<name>A0ABV1H805_9FIRM</name>
<evidence type="ECO:0000313" key="2">
    <source>
        <dbReference type="Proteomes" id="UP001546774"/>
    </source>
</evidence>
<keyword evidence="2" id="KW-1185">Reference proteome</keyword>
<organism evidence="1 2">
    <name type="scientific">Lachnospira intestinalis</name>
    <dbReference type="NCBI Taxonomy" id="3133158"/>
    <lineage>
        <taxon>Bacteria</taxon>
        <taxon>Bacillati</taxon>
        <taxon>Bacillota</taxon>
        <taxon>Clostridia</taxon>
        <taxon>Lachnospirales</taxon>
        <taxon>Lachnospiraceae</taxon>
        <taxon>Lachnospira</taxon>
    </lineage>
</organism>
<reference evidence="1" key="1">
    <citation type="submission" date="2024-03" db="EMBL/GenBank/DDBJ databases">
        <title>Human intestinal bacterial collection.</title>
        <authorList>
            <person name="Pauvert C."/>
            <person name="Hitch T.C.A."/>
            <person name="Clavel T."/>
        </authorList>
    </citation>
    <scope>NUCLEOTIDE SEQUENCE [LARGE SCALE GENOMIC DNA]</scope>
    <source>
        <strain evidence="1">CLA-AA-H89B</strain>
    </source>
</reference>
<comment type="caution">
    <text evidence="1">The sequence shown here is derived from an EMBL/GenBank/DDBJ whole genome shotgun (WGS) entry which is preliminary data.</text>
</comment>
<dbReference type="Proteomes" id="UP001546774">
    <property type="component" value="Unassembled WGS sequence"/>
</dbReference>
<protein>
    <submittedName>
        <fullName evidence="1">Stage II sporulation protein R</fullName>
    </submittedName>
</protein>
<dbReference type="EMBL" id="JBBMFS010000010">
    <property type="protein sequence ID" value="MEQ2555595.1"/>
    <property type="molecule type" value="Genomic_DNA"/>
</dbReference>
<accession>A0ABV1H805</accession>
<evidence type="ECO:0000313" key="1">
    <source>
        <dbReference type="EMBL" id="MEQ2555595.1"/>
    </source>
</evidence>
<gene>
    <name evidence="1" type="primary">spoIIR</name>
    <name evidence="1" type="ORF">WMO37_11350</name>
</gene>
<dbReference type="Pfam" id="PF09551">
    <property type="entry name" value="Spore_II_R"/>
    <property type="match status" value="1"/>
</dbReference>
<proteinExistence type="predicted"/>
<sequence>MRKKKRRLSVFIMVILILTVGMAGIRTAEGYAAWQQDSAGIAQGIATEIIRFHVRANSDSEADQQLKLQVKDRVVTYMEPLLRESQDIEQSRQILEEQTENIRTLALDTLREAGSDYDVAVYFENSYFPMKSYGDVTFPPGEYEAFRIDIGAHDGKNWWCVLYPPLCFVDTSYGVLPDTSKDTLKNILTEDEYNAITNTRVEYRCKYLTFLNRLFAEKK</sequence>
<dbReference type="NCBIfam" id="TIGR02837">
    <property type="entry name" value="spore_II_R"/>
    <property type="match status" value="1"/>
</dbReference>